<dbReference type="AlphaFoldDB" id="A0AAU9RNM1"/>
<protein>
    <recommendedName>
        <fullName evidence="12">Polygalacturonase</fullName>
    </recommendedName>
</protein>
<keyword evidence="4" id="KW-0964">Secreted</keyword>
<comment type="subcellular location">
    <subcellularLocation>
        <location evidence="1">Secreted</location>
        <location evidence="1">Cell wall</location>
    </subcellularLocation>
</comment>
<keyword evidence="7" id="KW-0961">Cell wall biogenesis/degradation</keyword>
<evidence type="ECO:0000256" key="8">
    <source>
        <dbReference type="RuleBase" id="RU361169"/>
    </source>
</evidence>
<dbReference type="GO" id="GO:0005975">
    <property type="term" value="P:carbohydrate metabolic process"/>
    <property type="evidence" value="ECO:0007669"/>
    <property type="project" value="InterPro"/>
</dbReference>
<gene>
    <name evidence="10" type="ORF">TAV2_LOCUS7484</name>
</gene>
<name>A0AAU9RNM1_THLAR</name>
<keyword evidence="6 8" id="KW-0326">Glycosidase</keyword>
<evidence type="ECO:0000256" key="9">
    <source>
        <dbReference type="SAM" id="SignalP"/>
    </source>
</evidence>
<evidence type="ECO:0000256" key="7">
    <source>
        <dbReference type="ARBA" id="ARBA00023316"/>
    </source>
</evidence>
<evidence type="ECO:0000256" key="1">
    <source>
        <dbReference type="ARBA" id="ARBA00004191"/>
    </source>
</evidence>
<evidence type="ECO:0008006" key="12">
    <source>
        <dbReference type="Google" id="ProtNLM"/>
    </source>
</evidence>
<dbReference type="InterPro" id="IPR000743">
    <property type="entry name" value="Glyco_hydro_28"/>
</dbReference>
<dbReference type="Gene3D" id="2.160.20.10">
    <property type="entry name" value="Single-stranded right-handed beta-helix, Pectin lyase-like"/>
    <property type="match status" value="1"/>
</dbReference>
<proteinExistence type="inferred from homology"/>
<evidence type="ECO:0000313" key="11">
    <source>
        <dbReference type="Proteomes" id="UP000836841"/>
    </source>
</evidence>
<dbReference type="Proteomes" id="UP000836841">
    <property type="component" value="Chromosome 2"/>
</dbReference>
<feature type="chain" id="PRO_5043661734" description="Polygalacturonase" evidence="9">
    <location>
        <begin position="21"/>
        <end position="404"/>
    </location>
</feature>
<keyword evidence="11" id="KW-1185">Reference proteome</keyword>
<dbReference type="PANTHER" id="PTHR31375">
    <property type="match status" value="1"/>
</dbReference>
<dbReference type="GO" id="GO:0004650">
    <property type="term" value="F:polygalacturonase activity"/>
    <property type="evidence" value="ECO:0007669"/>
    <property type="project" value="InterPro"/>
</dbReference>
<dbReference type="GO" id="GO:0071555">
    <property type="term" value="P:cell wall organization"/>
    <property type="evidence" value="ECO:0007669"/>
    <property type="project" value="UniProtKB-KW"/>
</dbReference>
<reference evidence="10 11" key="1">
    <citation type="submission" date="2022-03" db="EMBL/GenBank/DDBJ databases">
        <authorList>
            <person name="Nunn A."/>
            <person name="Chopra R."/>
            <person name="Nunn A."/>
            <person name="Contreras Garrido A."/>
        </authorList>
    </citation>
    <scope>NUCLEOTIDE SEQUENCE [LARGE SCALE GENOMIC DNA]</scope>
</reference>
<keyword evidence="5 8" id="KW-0378">Hydrolase</keyword>
<dbReference type="Pfam" id="PF00295">
    <property type="entry name" value="Glyco_hydro_28"/>
    <property type="match status" value="1"/>
</dbReference>
<comment type="similarity">
    <text evidence="2 8">Belongs to the glycosyl hydrolase 28 family.</text>
</comment>
<evidence type="ECO:0000256" key="4">
    <source>
        <dbReference type="ARBA" id="ARBA00022525"/>
    </source>
</evidence>
<keyword evidence="3" id="KW-0134">Cell wall</keyword>
<dbReference type="InterPro" id="IPR011050">
    <property type="entry name" value="Pectin_lyase_fold/virulence"/>
</dbReference>
<evidence type="ECO:0000313" key="10">
    <source>
        <dbReference type="EMBL" id="CAH2046419.1"/>
    </source>
</evidence>
<sequence length="404" mass="43809">MELKFAVLVLTLLYCGLVNAQIYDVLKFGAKGDGTTDDSKAFVEAWKSMCSSGGENKTLLIPSENTFLLQPLVFQGPCKSSSVQVQFDGKIVAPINKAAWSDSEKQVWVGFNGLIGLTVTGSGMIDGRGSSFWEPGLSTSERPTQLQFQGCSNLQIIGITSVNSPKNHISISNCKNVDITKIELVAPDLSPNTDGVNIADSSNVNIFDTKIGTGDDCVAINSGSKDINITMMICGPGHGIRHIFILYKLMQLYNVGSLGKDGEESEVENVLVTDCIFNKTDNGARIKTWPNGKGYARNIVFKGIELIETKNPIIINQNYIDKGRLGVEKSAVAISNVTFTDVFGTSRIDEILKIDCSKVTYCKDIVLEHIDISTIDGTKPIVECSNVYGKSNNASQIDGCFMQK</sequence>
<keyword evidence="9" id="KW-0732">Signal</keyword>
<evidence type="ECO:0000256" key="6">
    <source>
        <dbReference type="ARBA" id="ARBA00023295"/>
    </source>
</evidence>
<dbReference type="EMBL" id="OU466858">
    <property type="protein sequence ID" value="CAH2046419.1"/>
    <property type="molecule type" value="Genomic_DNA"/>
</dbReference>
<evidence type="ECO:0000256" key="5">
    <source>
        <dbReference type="ARBA" id="ARBA00022801"/>
    </source>
</evidence>
<dbReference type="InterPro" id="IPR012334">
    <property type="entry name" value="Pectin_lyas_fold"/>
</dbReference>
<organism evidence="10 11">
    <name type="scientific">Thlaspi arvense</name>
    <name type="common">Field penny-cress</name>
    <dbReference type="NCBI Taxonomy" id="13288"/>
    <lineage>
        <taxon>Eukaryota</taxon>
        <taxon>Viridiplantae</taxon>
        <taxon>Streptophyta</taxon>
        <taxon>Embryophyta</taxon>
        <taxon>Tracheophyta</taxon>
        <taxon>Spermatophyta</taxon>
        <taxon>Magnoliopsida</taxon>
        <taxon>eudicotyledons</taxon>
        <taxon>Gunneridae</taxon>
        <taxon>Pentapetalae</taxon>
        <taxon>rosids</taxon>
        <taxon>malvids</taxon>
        <taxon>Brassicales</taxon>
        <taxon>Brassicaceae</taxon>
        <taxon>Thlaspideae</taxon>
        <taxon>Thlaspi</taxon>
    </lineage>
</organism>
<evidence type="ECO:0000256" key="3">
    <source>
        <dbReference type="ARBA" id="ARBA00022512"/>
    </source>
</evidence>
<evidence type="ECO:0000256" key="2">
    <source>
        <dbReference type="ARBA" id="ARBA00008834"/>
    </source>
</evidence>
<accession>A0AAU9RNM1</accession>
<dbReference type="SUPFAM" id="SSF51126">
    <property type="entry name" value="Pectin lyase-like"/>
    <property type="match status" value="1"/>
</dbReference>
<feature type="signal peptide" evidence="9">
    <location>
        <begin position="1"/>
        <end position="20"/>
    </location>
</feature>